<organism evidence="3 4">
    <name type="scientific">Breznakibacter xylanolyticus</name>
    <dbReference type="NCBI Taxonomy" id="990"/>
    <lineage>
        <taxon>Bacteria</taxon>
        <taxon>Pseudomonadati</taxon>
        <taxon>Bacteroidota</taxon>
        <taxon>Bacteroidia</taxon>
        <taxon>Marinilabiliales</taxon>
        <taxon>Marinilabiliaceae</taxon>
        <taxon>Breznakibacter</taxon>
    </lineage>
</organism>
<dbReference type="OrthoDB" id="1118393at2"/>
<accession>A0A2W7P226</accession>
<dbReference type="GO" id="GO:0003677">
    <property type="term" value="F:DNA binding"/>
    <property type="evidence" value="ECO:0007669"/>
    <property type="project" value="UniProtKB-KW"/>
</dbReference>
<feature type="transmembrane region" description="Helical" evidence="1">
    <location>
        <begin position="141"/>
        <end position="159"/>
    </location>
</feature>
<reference evidence="3 4" key="1">
    <citation type="submission" date="2018-06" db="EMBL/GenBank/DDBJ databases">
        <title>Genomic Encyclopedia of Archaeal and Bacterial Type Strains, Phase II (KMG-II): from individual species to whole genera.</title>
        <authorList>
            <person name="Goeker M."/>
        </authorList>
    </citation>
    <scope>NUCLEOTIDE SEQUENCE [LARGE SCALE GENOMIC DNA]</scope>
    <source>
        <strain evidence="3 4">DSM 6779</strain>
    </source>
</reference>
<dbReference type="Pfam" id="PF04397">
    <property type="entry name" value="LytTR"/>
    <property type="match status" value="1"/>
</dbReference>
<keyword evidence="1" id="KW-0472">Membrane</keyword>
<name>A0A2W7P226_9BACT</name>
<dbReference type="EMBL" id="QKZK01000004">
    <property type="protein sequence ID" value="PZX19486.1"/>
    <property type="molecule type" value="Genomic_DNA"/>
</dbReference>
<comment type="caution">
    <text evidence="3">The sequence shown here is derived from an EMBL/GenBank/DDBJ whole genome shotgun (WGS) entry which is preliminary data.</text>
</comment>
<keyword evidence="4" id="KW-1185">Reference proteome</keyword>
<evidence type="ECO:0000256" key="1">
    <source>
        <dbReference type="SAM" id="Phobius"/>
    </source>
</evidence>
<dbReference type="PANTHER" id="PTHR37299">
    <property type="entry name" value="TRANSCRIPTIONAL REGULATOR-RELATED"/>
    <property type="match status" value="1"/>
</dbReference>
<feature type="transmembrane region" description="Helical" evidence="1">
    <location>
        <begin position="20"/>
        <end position="40"/>
    </location>
</feature>
<dbReference type="PROSITE" id="PS50930">
    <property type="entry name" value="HTH_LYTTR"/>
    <property type="match status" value="1"/>
</dbReference>
<dbReference type="GO" id="GO:0000156">
    <property type="term" value="F:phosphorelay response regulator activity"/>
    <property type="evidence" value="ECO:0007669"/>
    <property type="project" value="InterPro"/>
</dbReference>
<keyword evidence="1" id="KW-1133">Transmembrane helix</keyword>
<dbReference type="AlphaFoldDB" id="A0A2W7P226"/>
<dbReference type="InterPro" id="IPR046947">
    <property type="entry name" value="LytR-like"/>
</dbReference>
<dbReference type="SMART" id="SM00850">
    <property type="entry name" value="LytTR"/>
    <property type="match status" value="1"/>
</dbReference>
<protein>
    <submittedName>
        <fullName evidence="3">LytTr DNA-binding domain-containing protein</fullName>
    </submittedName>
</protein>
<keyword evidence="1" id="KW-0812">Transmembrane</keyword>
<feature type="transmembrane region" description="Helical" evidence="1">
    <location>
        <begin position="67"/>
        <end position="89"/>
    </location>
</feature>
<feature type="domain" description="HTH LytTR-type" evidence="2">
    <location>
        <begin position="190"/>
        <end position="295"/>
    </location>
</feature>
<evidence type="ECO:0000259" key="2">
    <source>
        <dbReference type="PROSITE" id="PS50930"/>
    </source>
</evidence>
<evidence type="ECO:0000313" key="3">
    <source>
        <dbReference type="EMBL" id="PZX19486.1"/>
    </source>
</evidence>
<evidence type="ECO:0000313" key="4">
    <source>
        <dbReference type="Proteomes" id="UP000249239"/>
    </source>
</evidence>
<dbReference type="Proteomes" id="UP000249239">
    <property type="component" value="Unassembled WGS sequence"/>
</dbReference>
<keyword evidence="3" id="KW-0238">DNA-binding</keyword>
<feature type="transmembrane region" description="Helical" evidence="1">
    <location>
        <begin position="101"/>
        <end position="121"/>
    </location>
</feature>
<gene>
    <name evidence="3" type="ORF">LX69_00753</name>
</gene>
<dbReference type="InterPro" id="IPR007492">
    <property type="entry name" value="LytTR_DNA-bd_dom"/>
</dbReference>
<proteinExistence type="predicted"/>
<sequence length="296" mass="34360">MDLSQKLPSYLTEKKNITRLILFTAAFALVFVNIYAPFGIRTFLRINPNWEKLGLMGFLSGNKERELIFMSSAIILTGVLVVVISRMIMYSKVKKGAQLSTLHYIQWVGVEILSMALFYTFYEYFFVPEPRPVLLAFRKSLLNTTLVLIIPYGLMWLYLSWRDKDKQLQALTQQPDPTTTNLMVPFKDDKGTLRISLKTNDLLYLQGSDNYVTIYYHTPNKPSKFLLRNTLKKLEDEFSEKSIVRCHRSYMVNIDKVKLVRKDKDGLILELDTTPPIEIPVSKTYMQDIMQAFGHL</sequence>
<dbReference type="RefSeq" id="WP_111444469.1">
    <property type="nucleotide sequence ID" value="NZ_QKZK01000004.1"/>
</dbReference>
<dbReference type="Gene3D" id="2.40.50.1020">
    <property type="entry name" value="LytTr DNA-binding domain"/>
    <property type="match status" value="1"/>
</dbReference>
<dbReference type="PANTHER" id="PTHR37299:SF1">
    <property type="entry name" value="STAGE 0 SPORULATION PROTEIN A HOMOLOG"/>
    <property type="match status" value="1"/>
</dbReference>